<feature type="compositionally biased region" description="Polar residues" evidence="1">
    <location>
        <begin position="15"/>
        <end position="34"/>
    </location>
</feature>
<proteinExistence type="predicted"/>
<evidence type="ECO:0000313" key="3">
    <source>
        <dbReference type="Proteomes" id="UP000593561"/>
    </source>
</evidence>
<gene>
    <name evidence="2" type="ORF">Godav_013868</name>
</gene>
<evidence type="ECO:0000313" key="2">
    <source>
        <dbReference type="EMBL" id="MBA0613430.1"/>
    </source>
</evidence>
<sequence>MVTSSGELSSRKNARTANAESKQLSPLSIATLQNVKDRPHQKSNRKLPGGTVRHFDNNDPHYS</sequence>
<protein>
    <submittedName>
        <fullName evidence="2">Uncharacterized protein</fullName>
    </submittedName>
</protein>
<feature type="region of interest" description="Disordered" evidence="1">
    <location>
        <begin position="1"/>
        <end position="63"/>
    </location>
</feature>
<feature type="compositionally biased region" description="Basic and acidic residues" evidence="1">
    <location>
        <begin position="53"/>
        <end position="63"/>
    </location>
</feature>
<reference evidence="2 3" key="1">
    <citation type="journal article" date="2019" name="Genome Biol. Evol.">
        <title>Insights into the evolution of the New World diploid cottons (Gossypium, subgenus Houzingenia) based on genome sequencing.</title>
        <authorList>
            <person name="Grover C.E."/>
            <person name="Arick M.A. 2nd"/>
            <person name="Thrash A."/>
            <person name="Conover J.L."/>
            <person name="Sanders W.S."/>
            <person name="Peterson D.G."/>
            <person name="Frelichowski J.E."/>
            <person name="Scheffler J.A."/>
            <person name="Scheffler B.E."/>
            <person name="Wendel J.F."/>
        </authorList>
    </citation>
    <scope>NUCLEOTIDE SEQUENCE [LARGE SCALE GENOMIC DNA]</scope>
    <source>
        <strain evidence="2">27</strain>
        <tissue evidence="2">Leaf</tissue>
    </source>
</reference>
<organism evidence="2 3">
    <name type="scientific">Gossypium davidsonii</name>
    <name type="common">Davidson's cotton</name>
    <name type="synonym">Gossypium klotzschianum subsp. davidsonii</name>
    <dbReference type="NCBI Taxonomy" id="34287"/>
    <lineage>
        <taxon>Eukaryota</taxon>
        <taxon>Viridiplantae</taxon>
        <taxon>Streptophyta</taxon>
        <taxon>Embryophyta</taxon>
        <taxon>Tracheophyta</taxon>
        <taxon>Spermatophyta</taxon>
        <taxon>Magnoliopsida</taxon>
        <taxon>eudicotyledons</taxon>
        <taxon>Gunneridae</taxon>
        <taxon>Pentapetalae</taxon>
        <taxon>rosids</taxon>
        <taxon>malvids</taxon>
        <taxon>Malvales</taxon>
        <taxon>Malvaceae</taxon>
        <taxon>Malvoideae</taxon>
        <taxon>Gossypium</taxon>
    </lineage>
</organism>
<dbReference type="AlphaFoldDB" id="A0A7J8RIQ8"/>
<dbReference type="Proteomes" id="UP000593561">
    <property type="component" value="Unassembled WGS sequence"/>
</dbReference>
<comment type="caution">
    <text evidence="2">The sequence shown here is derived from an EMBL/GenBank/DDBJ whole genome shotgun (WGS) entry which is preliminary data.</text>
</comment>
<accession>A0A7J8RIQ8</accession>
<keyword evidence="3" id="KW-1185">Reference proteome</keyword>
<dbReference type="EMBL" id="JABFAC010000005">
    <property type="protein sequence ID" value="MBA0613430.1"/>
    <property type="molecule type" value="Genomic_DNA"/>
</dbReference>
<evidence type="ECO:0000256" key="1">
    <source>
        <dbReference type="SAM" id="MobiDB-lite"/>
    </source>
</evidence>
<name>A0A7J8RIQ8_GOSDV</name>